<reference evidence="1 2" key="1">
    <citation type="submission" date="2020-07" db="EMBL/GenBank/DDBJ databases">
        <title>Sequencing the genomes of 1000 actinobacteria strains.</title>
        <authorList>
            <person name="Klenk H.-P."/>
        </authorList>
    </citation>
    <scope>NUCLEOTIDE SEQUENCE [LARGE SCALE GENOMIC DNA]</scope>
    <source>
        <strain evidence="1 2">CXB654</strain>
    </source>
</reference>
<sequence length="418" mass="43979">MRNVPMCRIRRNLPSAALPDPRARAYDEVSALLRRCGTPAGARVAITAGSRGIDGVVGVLRATVRAVADAGGHPFLFSAMGSHGGGTPEGQRDVLAGLGITEDAVGAPVSCSDRVVELGETGAPLPGLPVFFAEEAAAADAVIAVNRIKPHTSFHGPHESGLLKMLTVGSGRARGAAMVHRLGWSNMVAAIEAIGAVVLDRLPVIGGLGLVQDPYERLAAVEAMAADDIAERESRLLERARALLPRLPVDDLDALVVREMGKAYSGCGMDTNVIGRLRLEGMPEPERPRVRCLGVLDLAEDSHGNATGVGLADFTTERLVRAIDRSATYLNCLTSGGPQRAAVPMAFPDDAALLDAMGQMLRPQREADVRMAVIDNTLSLDSLWVSEAVLPEVAAVEEIEVTDRRPGPAFDAAGRLLP</sequence>
<dbReference type="Proteomes" id="UP000589036">
    <property type="component" value="Unassembled WGS sequence"/>
</dbReference>
<protein>
    <recommendedName>
        <fullName evidence="3">LarA-like N-terminal domain-containing protein</fullName>
    </recommendedName>
</protein>
<accession>A0A852U5R4</accession>
<keyword evidence="2" id="KW-1185">Reference proteome</keyword>
<dbReference type="RefSeq" id="WP_179646252.1">
    <property type="nucleotide sequence ID" value="NZ_BAAAYY010000005.1"/>
</dbReference>
<evidence type="ECO:0000313" key="2">
    <source>
        <dbReference type="Proteomes" id="UP000589036"/>
    </source>
</evidence>
<dbReference type="AlphaFoldDB" id="A0A852U5R4"/>
<evidence type="ECO:0000313" key="1">
    <source>
        <dbReference type="EMBL" id="NYE50842.1"/>
    </source>
</evidence>
<organism evidence="1 2">
    <name type="scientific">Spinactinospora alkalitolerans</name>
    <dbReference type="NCBI Taxonomy" id="687207"/>
    <lineage>
        <taxon>Bacteria</taxon>
        <taxon>Bacillati</taxon>
        <taxon>Actinomycetota</taxon>
        <taxon>Actinomycetes</taxon>
        <taxon>Streptosporangiales</taxon>
        <taxon>Nocardiopsidaceae</taxon>
        <taxon>Spinactinospora</taxon>
    </lineage>
</organism>
<proteinExistence type="predicted"/>
<gene>
    <name evidence="1" type="ORF">HDA32_005962</name>
</gene>
<dbReference type="Gene3D" id="3.40.50.11440">
    <property type="match status" value="1"/>
</dbReference>
<dbReference type="EMBL" id="JACCCC010000001">
    <property type="protein sequence ID" value="NYE50842.1"/>
    <property type="molecule type" value="Genomic_DNA"/>
</dbReference>
<evidence type="ECO:0008006" key="3">
    <source>
        <dbReference type="Google" id="ProtNLM"/>
    </source>
</evidence>
<comment type="caution">
    <text evidence="1">The sequence shown here is derived from an EMBL/GenBank/DDBJ whole genome shotgun (WGS) entry which is preliminary data.</text>
</comment>
<name>A0A852U5R4_9ACTN</name>